<comment type="caution">
    <text evidence="2">The sequence shown here is derived from an EMBL/GenBank/DDBJ whole genome shotgun (WGS) entry which is preliminary data.</text>
</comment>
<gene>
    <name evidence="2" type="ORF">BN2476_1530021</name>
</gene>
<evidence type="ECO:0000313" key="2">
    <source>
        <dbReference type="EMBL" id="SIT51941.1"/>
    </source>
</evidence>
<keyword evidence="1" id="KW-1133">Transmembrane helix</keyword>
<dbReference type="EMBL" id="CYGY02000153">
    <property type="protein sequence ID" value="SIT51941.1"/>
    <property type="molecule type" value="Genomic_DNA"/>
</dbReference>
<name>A0A1N7SWT4_9BURK</name>
<keyword evidence="1" id="KW-0472">Membrane</keyword>
<sequence>MTTFNDHADTITFTRNTDIISSIGLNTTYFIFMLSIGVGSTIASCRAKEKRQDDGKTESGSLEYLRTDSVRNEAKTASLLNHTCEEL</sequence>
<dbReference type="AlphaFoldDB" id="A0A1N7SWT4"/>
<dbReference type="Proteomes" id="UP000195569">
    <property type="component" value="Unassembled WGS sequence"/>
</dbReference>
<keyword evidence="1" id="KW-0812">Transmembrane</keyword>
<protein>
    <submittedName>
        <fullName evidence="2">Uncharacterized protein</fullName>
    </submittedName>
</protein>
<organism evidence="2 3">
    <name type="scientific">Paraburkholderia piptadeniae</name>
    <dbReference type="NCBI Taxonomy" id="1701573"/>
    <lineage>
        <taxon>Bacteria</taxon>
        <taxon>Pseudomonadati</taxon>
        <taxon>Pseudomonadota</taxon>
        <taxon>Betaproteobacteria</taxon>
        <taxon>Burkholderiales</taxon>
        <taxon>Burkholderiaceae</taxon>
        <taxon>Paraburkholderia</taxon>
    </lineage>
</organism>
<evidence type="ECO:0000256" key="1">
    <source>
        <dbReference type="SAM" id="Phobius"/>
    </source>
</evidence>
<keyword evidence="3" id="KW-1185">Reference proteome</keyword>
<accession>A0A1N7SWT4</accession>
<evidence type="ECO:0000313" key="3">
    <source>
        <dbReference type="Proteomes" id="UP000195569"/>
    </source>
</evidence>
<reference evidence="2" key="1">
    <citation type="submission" date="2016-12" db="EMBL/GenBank/DDBJ databases">
        <authorList>
            <person name="Moulin L."/>
        </authorList>
    </citation>
    <scope>NUCLEOTIDE SEQUENCE [LARGE SCALE GENOMIC DNA]</scope>
    <source>
        <strain evidence="2">STM 7183</strain>
    </source>
</reference>
<feature type="transmembrane region" description="Helical" evidence="1">
    <location>
        <begin position="20"/>
        <end position="43"/>
    </location>
</feature>
<proteinExistence type="predicted"/>